<evidence type="ECO:0000313" key="2">
    <source>
        <dbReference type="Proteomes" id="UP000076502"/>
    </source>
</evidence>
<organism evidence="1 2">
    <name type="scientific">Dufourea novaeangliae</name>
    <name type="common">Sweat bee</name>
    <dbReference type="NCBI Taxonomy" id="178035"/>
    <lineage>
        <taxon>Eukaryota</taxon>
        <taxon>Metazoa</taxon>
        <taxon>Ecdysozoa</taxon>
        <taxon>Arthropoda</taxon>
        <taxon>Hexapoda</taxon>
        <taxon>Insecta</taxon>
        <taxon>Pterygota</taxon>
        <taxon>Neoptera</taxon>
        <taxon>Endopterygota</taxon>
        <taxon>Hymenoptera</taxon>
        <taxon>Apocrita</taxon>
        <taxon>Aculeata</taxon>
        <taxon>Apoidea</taxon>
        <taxon>Anthophila</taxon>
        <taxon>Halictidae</taxon>
        <taxon>Rophitinae</taxon>
        <taxon>Dufourea</taxon>
    </lineage>
</organism>
<sequence>MGVARIGYEGRVERLKTRKTGPFLLAPLFRNARHSLWRSHQVGPRSQLMYRVSVPSRRQPADRRAECSGEIRAGRDGNDVRPSEIHDPHYALRIDDRGIVSIV</sequence>
<gene>
    <name evidence="1" type="ORF">WN55_04249</name>
</gene>
<dbReference type="AlphaFoldDB" id="A0A154NW59"/>
<proteinExistence type="predicted"/>
<dbReference type="Proteomes" id="UP000076502">
    <property type="component" value="Unassembled WGS sequence"/>
</dbReference>
<dbReference type="EMBL" id="KQ434769">
    <property type="protein sequence ID" value="KZC03792.1"/>
    <property type="molecule type" value="Genomic_DNA"/>
</dbReference>
<evidence type="ECO:0000313" key="1">
    <source>
        <dbReference type="EMBL" id="KZC03792.1"/>
    </source>
</evidence>
<protein>
    <submittedName>
        <fullName evidence="1">Uncharacterized protein</fullName>
    </submittedName>
</protein>
<reference evidence="1 2" key="1">
    <citation type="submission" date="2015-07" db="EMBL/GenBank/DDBJ databases">
        <title>The genome of Dufourea novaeangliae.</title>
        <authorList>
            <person name="Pan H."/>
            <person name="Kapheim K."/>
        </authorList>
    </citation>
    <scope>NUCLEOTIDE SEQUENCE [LARGE SCALE GENOMIC DNA]</scope>
    <source>
        <strain evidence="1">0120121106</strain>
        <tissue evidence="1">Whole body</tissue>
    </source>
</reference>
<accession>A0A154NW59</accession>
<name>A0A154NW59_DUFNO</name>
<keyword evidence="2" id="KW-1185">Reference proteome</keyword>